<dbReference type="SUPFAM" id="SSF48317">
    <property type="entry name" value="Acid phosphatase/Vanadium-dependent haloperoxidase"/>
    <property type="match status" value="1"/>
</dbReference>
<evidence type="ECO:0000259" key="8">
    <source>
        <dbReference type="SMART" id="SM00014"/>
    </source>
</evidence>
<evidence type="ECO:0000256" key="5">
    <source>
        <dbReference type="ARBA" id="ARBA00023136"/>
    </source>
</evidence>
<keyword evidence="10" id="KW-1185">Reference proteome</keyword>
<dbReference type="GO" id="GO:0007165">
    <property type="term" value="P:signal transduction"/>
    <property type="evidence" value="ECO:0007669"/>
    <property type="project" value="TreeGrafter"/>
</dbReference>
<evidence type="ECO:0000256" key="7">
    <source>
        <dbReference type="SAM" id="SignalP"/>
    </source>
</evidence>
<feature type="domain" description="Phosphatidic acid phosphatase type 2/haloperoxidase" evidence="8">
    <location>
        <begin position="130"/>
        <end position="248"/>
    </location>
</feature>
<keyword evidence="7" id="KW-0732">Signal</keyword>
<evidence type="ECO:0000256" key="2">
    <source>
        <dbReference type="ARBA" id="ARBA00008816"/>
    </source>
</evidence>
<evidence type="ECO:0000256" key="3">
    <source>
        <dbReference type="ARBA" id="ARBA00022692"/>
    </source>
</evidence>
<dbReference type="SMART" id="SM00014">
    <property type="entry name" value="acidPPc"/>
    <property type="match status" value="1"/>
</dbReference>
<dbReference type="RefSeq" id="WP_272417363.1">
    <property type="nucleotide sequence ID" value="NZ_JAGTJJ010000002.1"/>
</dbReference>
<evidence type="ECO:0000313" key="10">
    <source>
        <dbReference type="Proteomes" id="UP001151081"/>
    </source>
</evidence>
<dbReference type="PANTHER" id="PTHR10165:SF103">
    <property type="entry name" value="PHOSPHOLIPID PHOSPHATASE HOMOLOG 1.2 HOMOLOG"/>
    <property type="match status" value="1"/>
</dbReference>
<keyword evidence="4 6" id="KW-1133">Transmembrane helix</keyword>
<comment type="caution">
    <text evidence="9">The sequence shown here is derived from an EMBL/GenBank/DDBJ whole genome shotgun (WGS) entry which is preliminary data.</text>
</comment>
<proteinExistence type="inferred from homology"/>
<accession>A0A9X3X160</accession>
<name>A0A9X3X160_9BACT</name>
<dbReference type="GO" id="GO:0046839">
    <property type="term" value="P:phospholipid dephosphorylation"/>
    <property type="evidence" value="ECO:0007669"/>
    <property type="project" value="TreeGrafter"/>
</dbReference>
<evidence type="ECO:0000256" key="6">
    <source>
        <dbReference type="SAM" id="Phobius"/>
    </source>
</evidence>
<dbReference type="InterPro" id="IPR043216">
    <property type="entry name" value="PAP-like"/>
</dbReference>
<organism evidence="9 10">
    <name type="scientific">Polyangium jinanense</name>
    <dbReference type="NCBI Taxonomy" id="2829994"/>
    <lineage>
        <taxon>Bacteria</taxon>
        <taxon>Pseudomonadati</taxon>
        <taxon>Myxococcota</taxon>
        <taxon>Polyangia</taxon>
        <taxon>Polyangiales</taxon>
        <taxon>Polyangiaceae</taxon>
        <taxon>Polyangium</taxon>
    </lineage>
</organism>
<dbReference type="InterPro" id="IPR036938">
    <property type="entry name" value="PAP2/HPO_sf"/>
</dbReference>
<dbReference type="AlphaFoldDB" id="A0A9X3X160"/>
<evidence type="ECO:0000256" key="4">
    <source>
        <dbReference type="ARBA" id="ARBA00022989"/>
    </source>
</evidence>
<dbReference type="PANTHER" id="PTHR10165">
    <property type="entry name" value="LIPID PHOSPHATE PHOSPHATASE"/>
    <property type="match status" value="1"/>
</dbReference>
<reference evidence="9 10" key="1">
    <citation type="submission" date="2021-04" db="EMBL/GenBank/DDBJ databases">
        <title>Genome analysis of Polyangium sp.</title>
        <authorList>
            <person name="Li Y."/>
            <person name="Wang J."/>
        </authorList>
    </citation>
    <scope>NUCLEOTIDE SEQUENCE [LARGE SCALE GENOMIC DNA]</scope>
    <source>
        <strain evidence="9 10">SDU14</strain>
    </source>
</reference>
<feature type="signal peptide" evidence="7">
    <location>
        <begin position="1"/>
        <end position="25"/>
    </location>
</feature>
<feature type="transmembrane region" description="Helical" evidence="6">
    <location>
        <begin position="203"/>
        <end position="221"/>
    </location>
</feature>
<evidence type="ECO:0000313" key="9">
    <source>
        <dbReference type="EMBL" id="MDC3980328.1"/>
    </source>
</evidence>
<comment type="similarity">
    <text evidence="2">Belongs to the PA-phosphatase related phosphoesterase family.</text>
</comment>
<dbReference type="Pfam" id="PF01569">
    <property type="entry name" value="PAP2"/>
    <property type="match status" value="1"/>
</dbReference>
<dbReference type="EMBL" id="JAGTJJ010000002">
    <property type="protein sequence ID" value="MDC3980328.1"/>
    <property type="molecule type" value="Genomic_DNA"/>
</dbReference>
<dbReference type="GO" id="GO:0005886">
    <property type="term" value="C:plasma membrane"/>
    <property type="evidence" value="ECO:0007669"/>
    <property type="project" value="TreeGrafter"/>
</dbReference>
<keyword evidence="3 6" id="KW-0812">Transmembrane</keyword>
<feature type="chain" id="PRO_5040931495" evidence="7">
    <location>
        <begin position="26"/>
        <end position="285"/>
    </location>
</feature>
<dbReference type="GO" id="GO:0006644">
    <property type="term" value="P:phospholipid metabolic process"/>
    <property type="evidence" value="ECO:0007669"/>
    <property type="project" value="InterPro"/>
</dbReference>
<comment type="subcellular location">
    <subcellularLocation>
        <location evidence="1">Membrane</location>
        <topology evidence="1">Multi-pass membrane protein</topology>
    </subcellularLocation>
</comment>
<sequence>MSAMPRFLLSFVFVASLAAPAVASAEEPPPARPMMRVNLPIDLTVTAVGGAAWITTEVLKSKIAPASCRWCSPPGIDDSIARALHWGNTKTAARLSDVGLYGLAPLAAFGFDAAVVYATGGTLAEWGTDALVILESMVVAADLTQIVKFSVGRERPLLEYNSVDPDERDSRDNNLSFFSGHTSFTFSAAVASGTVATLKGYRAAPWIWATGLTIAAATGYLRMAADKHYFTDVMIGAIVGSAVGFVVPWLHRPTTSKDTGTARLSGMTASPLPGGGPLVGFSGIW</sequence>
<evidence type="ECO:0000256" key="1">
    <source>
        <dbReference type="ARBA" id="ARBA00004141"/>
    </source>
</evidence>
<dbReference type="Proteomes" id="UP001151081">
    <property type="component" value="Unassembled WGS sequence"/>
</dbReference>
<feature type="transmembrane region" description="Helical" evidence="6">
    <location>
        <begin position="233"/>
        <end position="251"/>
    </location>
</feature>
<protein>
    <submittedName>
        <fullName evidence="9">Phosphatase PAP2 family protein</fullName>
    </submittedName>
</protein>
<dbReference type="InterPro" id="IPR000326">
    <property type="entry name" value="PAP2/HPO"/>
</dbReference>
<keyword evidence="5 6" id="KW-0472">Membrane</keyword>
<gene>
    <name evidence="9" type="ORF">KEG57_07480</name>
</gene>
<dbReference type="Gene3D" id="1.20.144.10">
    <property type="entry name" value="Phosphatidic acid phosphatase type 2/haloperoxidase"/>
    <property type="match status" value="1"/>
</dbReference>
<dbReference type="GO" id="GO:0008195">
    <property type="term" value="F:phosphatidate phosphatase activity"/>
    <property type="evidence" value="ECO:0007669"/>
    <property type="project" value="TreeGrafter"/>
</dbReference>